<dbReference type="CDD" id="cd09874">
    <property type="entry name" value="PIN_MT3492-like"/>
    <property type="match status" value="1"/>
</dbReference>
<dbReference type="SUPFAM" id="SSF88723">
    <property type="entry name" value="PIN domain-like"/>
    <property type="match status" value="1"/>
</dbReference>
<accession>A0A090ABR3</accession>
<dbReference type="InterPro" id="IPR002716">
    <property type="entry name" value="PIN_dom"/>
</dbReference>
<proteinExistence type="predicted"/>
<dbReference type="Pfam" id="PF01850">
    <property type="entry name" value="PIN"/>
    <property type="match status" value="1"/>
</dbReference>
<sequence length="161" mass="18123">MSTMPDERSYYFDTNALFKYYYQEPGSVEIQRLVSISHPIFISPLTLLECYSVLLRYSRQKKLRSPEVRLIIKRLHKDTGLLNGTPGPFRIVPLPTGIFSKAESILLEHAGQLSFGANDALHLAIASLLPDKLVFVTSDRSLKNVCNNIGLPCYDPQLQPA</sequence>
<dbReference type="STRING" id="40754.THII_0801"/>
<dbReference type="KEGG" id="tig:THII_0801"/>
<dbReference type="OrthoDB" id="6365530at2"/>
<protein>
    <submittedName>
        <fullName evidence="2">PilT protein domain-containing protein</fullName>
    </submittedName>
</protein>
<keyword evidence="3" id="KW-1185">Reference proteome</keyword>
<dbReference type="Proteomes" id="UP000031623">
    <property type="component" value="Chromosome"/>
</dbReference>
<evidence type="ECO:0000313" key="3">
    <source>
        <dbReference type="Proteomes" id="UP000031623"/>
    </source>
</evidence>
<dbReference type="InterPro" id="IPR029060">
    <property type="entry name" value="PIN-like_dom_sf"/>
</dbReference>
<dbReference type="Gene3D" id="3.40.50.1010">
    <property type="entry name" value="5'-nuclease"/>
    <property type="match status" value="1"/>
</dbReference>
<reference evidence="2 3" key="1">
    <citation type="journal article" date="2014" name="ISME J.">
        <title>Ecophysiology of Thioploca ingrica as revealed by the complete genome sequence supplemented with proteomic evidence.</title>
        <authorList>
            <person name="Kojima H."/>
            <person name="Ogura Y."/>
            <person name="Yamamoto N."/>
            <person name="Togashi T."/>
            <person name="Mori H."/>
            <person name="Watanabe T."/>
            <person name="Nemoto F."/>
            <person name="Kurokawa K."/>
            <person name="Hayashi T."/>
            <person name="Fukui M."/>
        </authorList>
    </citation>
    <scope>NUCLEOTIDE SEQUENCE [LARGE SCALE GENOMIC DNA]</scope>
</reference>
<name>A0A090ABR3_9GAMM</name>
<dbReference type="HOGENOM" id="CLU_1642940_0_0_6"/>
<organism evidence="2 3">
    <name type="scientific">Thioploca ingrica</name>
    <dbReference type="NCBI Taxonomy" id="40754"/>
    <lineage>
        <taxon>Bacteria</taxon>
        <taxon>Pseudomonadati</taxon>
        <taxon>Pseudomonadota</taxon>
        <taxon>Gammaproteobacteria</taxon>
        <taxon>Thiotrichales</taxon>
        <taxon>Thiotrichaceae</taxon>
        <taxon>Thioploca</taxon>
    </lineage>
</organism>
<dbReference type="AlphaFoldDB" id="A0A090ABR3"/>
<gene>
    <name evidence="2" type="ORF">THII_0801</name>
</gene>
<evidence type="ECO:0000259" key="1">
    <source>
        <dbReference type="Pfam" id="PF01850"/>
    </source>
</evidence>
<dbReference type="EMBL" id="AP014633">
    <property type="protein sequence ID" value="BAP55098.1"/>
    <property type="molecule type" value="Genomic_DNA"/>
</dbReference>
<feature type="domain" description="PIN" evidence="1">
    <location>
        <begin position="10"/>
        <end position="146"/>
    </location>
</feature>
<evidence type="ECO:0000313" key="2">
    <source>
        <dbReference type="EMBL" id="BAP55098.1"/>
    </source>
</evidence>